<proteinExistence type="predicted"/>
<dbReference type="CDD" id="cd01392">
    <property type="entry name" value="HTH_LacI"/>
    <property type="match status" value="1"/>
</dbReference>
<dbReference type="CDD" id="cd06267">
    <property type="entry name" value="PBP1_LacI_sugar_binding-like"/>
    <property type="match status" value="1"/>
</dbReference>
<keyword evidence="2" id="KW-0238">DNA-binding</keyword>
<name>A0A810NCE1_9ACTN</name>
<dbReference type="Gene3D" id="1.10.260.40">
    <property type="entry name" value="lambda repressor-like DNA-binding domains"/>
    <property type="match status" value="1"/>
</dbReference>
<dbReference type="SUPFAM" id="SSF53822">
    <property type="entry name" value="Periplasmic binding protein-like I"/>
    <property type="match status" value="1"/>
</dbReference>
<evidence type="ECO:0000256" key="4">
    <source>
        <dbReference type="SAM" id="MobiDB-lite"/>
    </source>
</evidence>
<evidence type="ECO:0000256" key="2">
    <source>
        <dbReference type="ARBA" id="ARBA00023125"/>
    </source>
</evidence>
<dbReference type="Proteomes" id="UP000680866">
    <property type="component" value="Chromosome"/>
</dbReference>
<organism evidence="6 7">
    <name type="scientific">Polymorphospora rubra</name>
    <dbReference type="NCBI Taxonomy" id="338584"/>
    <lineage>
        <taxon>Bacteria</taxon>
        <taxon>Bacillati</taxon>
        <taxon>Actinomycetota</taxon>
        <taxon>Actinomycetes</taxon>
        <taxon>Micromonosporales</taxon>
        <taxon>Micromonosporaceae</taxon>
        <taxon>Polymorphospora</taxon>
    </lineage>
</organism>
<dbReference type="RefSeq" id="WP_246567984.1">
    <property type="nucleotide sequence ID" value="NZ_AP023359.1"/>
</dbReference>
<dbReference type="PANTHER" id="PTHR30146:SF153">
    <property type="entry name" value="LACTOSE OPERON REPRESSOR"/>
    <property type="match status" value="1"/>
</dbReference>
<evidence type="ECO:0000256" key="3">
    <source>
        <dbReference type="ARBA" id="ARBA00023163"/>
    </source>
</evidence>
<dbReference type="InterPro" id="IPR010982">
    <property type="entry name" value="Lambda_DNA-bd_dom_sf"/>
</dbReference>
<dbReference type="InterPro" id="IPR028082">
    <property type="entry name" value="Peripla_BP_I"/>
</dbReference>
<keyword evidence="7" id="KW-1185">Reference proteome</keyword>
<evidence type="ECO:0000259" key="5">
    <source>
        <dbReference type="PROSITE" id="PS50932"/>
    </source>
</evidence>
<reference evidence="6" key="1">
    <citation type="submission" date="2020-08" db="EMBL/GenBank/DDBJ databases">
        <title>Whole genome shotgun sequence of Polymorphospora rubra NBRC 101157.</title>
        <authorList>
            <person name="Komaki H."/>
            <person name="Tamura T."/>
        </authorList>
    </citation>
    <scope>NUCLEOTIDE SEQUENCE</scope>
    <source>
        <strain evidence="6">NBRC 101157</strain>
    </source>
</reference>
<dbReference type="PANTHER" id="PTHR30146">
    <property type="entry name" value="LACI-RELATED TRANSCRIPTIONAL REPRESSOR"/>
    <property type="match status" value="1"/>
</dbReference>
<dbReference type="Pfam" id="PF13377">
    <property type="entry name" value="Peripla_BP_3"/>
    <property type="match status" value="1"/>
</dbReference>
<evidence type="ECO:0000256" key="1">
    <source>
        <dbReference type="ARBA" id="ARBA00023015"/>
    </source>
</evidence>
<gene>
    <name evidence="6" type="primary">lacI_2</name>
    <name evidence="6" type="ORF">Prubr_67700</name>
</gene>
<dbReference type="PROSITE" id="PS50932">
    <property type="entry name" value="HTH_LACI_2"/>
    <property type="match status" value="1"/>
</dbReference>
<accession>A0A810NCE1</accession>
<feature type="region of interest" description="Disordered" evidence="4">
    <location>
        <begin position="305"/>
        <end position="353"/>
    </location>
</feature>
<dbReference type="AlphaFoldDB" id="A0A810NCE1"/>
<dbReference type="KEGG" id="pry:Prubr_67700"/>
<feature type="domain" description="HTH lacI-type" evidence="5">
    <location>
        <begin position="1"/>
        <end position="50"/>
    </location>
</feature>
<evidence type="ECO:0000313" key="7">
    <source>
        <dbReference type="Proteomes" id="UP000680866"/>
    </source>
</evidence>
<dbReference type="InterPro" id="IPR046335">
    <property type="entry name" value="LacI/GalR-like_sensor"/>
</dbReference>
<dbReference type="InterPro" id="IPR000843">
    <property type="entry name" value="HTH_LacI"/>
</dbReference>
<keyword evidence="3" id="KW-0804">Transcription</keyword>
<evidence type="ECO:0000313" key="6">
    <source>
        <dbReference type="EMBL" id="BCJ69749.1"/>
    </source>
</evidence>
<dbReference type="EMBL" id="AP023359">
    <property type="protein sequence ID" value="BCJ69749.1"/>
    <property type="molecule type" value="Genomic_DNA"/>
</dbReference>
<sequence length="353" mass="36559">MAELAGVSLATASRALAGRDGVSDKVAEHVRQVANQLGYVANMHARTLAGGSTSTVGLIVHEIGDPYFSEIASGVIRVAGERDLMVQICHSGRDPEKEFRQIQTIIAHRAGIIIVAGSGYCDPRLQARSKAALSAFQASGGRVSVIGRHHLTADAVLPDNEAAGRSAAEHLLSLGHRRIAVVSGPDSLTTVEDRLAGIAGAIQRGGLTWSDIPVIPTHFTRDSGLLATEQILRDHPETTAIIALTDAMAIGVLSALRAHGIAVPDQISVVGLDDVSVAADLAPSLTTVRLPMAAMGELALAMALKPPSQRPRRKSTGHQLVVRDSTGPVPAGLSPGPAPVDRARVSGASAGGR</sequence>
<protein>
    <submittedName>
        <fullName evidence="6">LacI family transcriptional regulator</fullName>
    </submittedName>
</protein>
<keyword evidence="1" id="KW-0805">Transcription regulation</keyword>
<dbReference type="GO" id="GO:0003700">
    <property type="term" value="F:DNA-binding transcription factor activity"/>
    <property type="evidence" value="ECO:0007669"/>
    <property type="project" value="TreeGrafter"/>
</dbReference>
<dbReference type="SUPFAM" id="SSF47413">
    <property type="entry name" value="lambda repressor-like DNA-binding domains"/>
    <property type="match status" value="1"/>
</dbReference>
<dbReference type="Gene3D" id="3.40.50.2300">
    <property type="match status" value="2"/>
</dbReference>
<dbReference type="SMART" id="SM00354">
    <property type="entry name" value="HTH_LACI"/>
    <property type="match status" value="1"/>
</dbReference>
<dbReference type="GO" id="GO:0000976">
    <property type="term" value="F:transcription cis-regulatory region binding"/>
    <property type="evidence" value="ECO:0007669"/>
    <property type="project" value="TreeGrafter"/>
</dbReference>
<dbReference type="Pfam" id="PF00356">
    <property type="entry name" value="LacI"/>
    <property type="match status" value="1"/>
</dbReference>